<accession>J9H067</accession>
<keyword evidence="1" id="KW-1133">Transmembrane helix</keyword>
<dbReference type="AlphaFoldDB" id="J9H067"/>
<comment type="caution">
    <text evidence="2">The sequence shown here is derived from an EMBL/GenBank/DDBJ whole genome shotgun (WGS) entry which is preliminary data.</text>
</comment>
<organism evidence="2">
    <name type="scientific">gut metagenome</name>
    <dbReference type="NCBI Taxonomy" id="749906"/>
    <lineage>
        <taxon>unclassified sequences</taxon>
        <taxon>metagenomes</taxon>
        <taxon>organismal metagenomes</taxon>
    </lineage>
</organism>
<keyword evidence="1" id="KW-0472">Membrane</keyword>
<feature type="transmembrane region" description="Helical" evidence="1">
    <location>
        <begin position="12"/>
        <end position="31"/>
    </location>
</feature>
<keyword evidence="1" id="KW-0812">Transmembrane</keyword>
<reference evidence="2" key="1">
    <citation type="journal article" date="2012" name="PLoS ONE">
        <title>Gene sets for utilization of primary and secondary nutrition supplies in the distal gut of endangered iberian lynx.</title>
        <authorList>
            <person name="Alcaide M."/>
            <person name="Messina E."/>
            <person name="Richter M."/>
            <person name="Bargiela R."/>
            <person name="Peplies J."/>
            <person name="Huws S.A."/>
            <person name="Newbold C.J."/>
            <person name="Golyshin P.N."/>
            <person name="Simon M.A."/>
            <person name="Lopez G."/>
            <person name="Yakimov M.M."/>
            <person name="Ferrer M."/>
        </authorList>
    </citation>
    <scope>NUCLEOTIDE SEQUENCE</scope>
</reference>
<evidence type="ECO:0000256" key="1">
    <source>
        <dbReference type="SAM" id="Phobius"/>
    </source>
</evidence>
<gene>
    <name evidence="2" type="ORF">EVA_02890</name>
</gene>
<proteinExistence type="predicted"/>
<protein>
    <submittedName>
        <fullName evidence="2">Uncharacterized protein</fullName>
    </submittedName>
</protein>
<evidence type="ECO:0000313" key="2">
    <source>
        <dbReference type="EMBL" id="EJX08998.1"/>
    </source>
</evidence>
<dbReference type="EMBL" id="AMCI01000487">
    <property type="protein sequence ID" value="EJX08998.1"/>
    <property type="molecule type" value="Genomic_DNA"/>
</dbReference>
<sequence>MSANSPFFFSPLFPHYFCIFFNQMIVNNSWFKTV</sequence>
<name>J9H067_9ZZZZ</name>